<dbReference type="EC" id="3.6.1.55" evidence="12"/>
<dbReference type="InterPro" id="IPR029119">
    <property type="entry name" value="MutY_C"/>
</dbReference>
<keyword evidence="7 18" id="KW-0378">Hydrolase</keyword>
<dbReference type="KEGG" id="pbor:BSF38_00738"/>
<proteinExistence type="inferred from homology"/>
<comment type="similarity">
    <text evidence="2">Belongs to the Nudix hydrolase family.</text>
</comment>
<dbReference type="CDD" id="cd03425">
    <property type="entry name" value="NUDIX_MutT_NudA_like"/>
    <property type="match status" value="1"/>
</dbReference>
<dbReference type="PROSITE" id="PS51462">
    <property type="entry name" value="NUDIX"/>
    <property type="match status" value="1"/>
</dbReference>
<feature type="domain" description="Nudix hydrolase" evidence="17">
    <location>
        <begin position="9"/>
        <end position="136"/>
    </location>
</feature>
<evidence type="ECO:0000256" key="12">
    <source>
        <dbReference type="ARBA" id="ARBA00038905"/>
    </source>
</evidence>
<dbReference type="RefSeq" id="WP_076343513.1">
    <property type="nucleotide sequence ID" value="NZ_CP019082.1"/>
</dbReference>
<dbReference type="EMBL" id="CP019082">
    <property type="protein sequence ID" value="APW59319.1"/>
    <property type="molecule type" value="Genomic_DNA"/>
</dbReference>
<evidence type="ECO:0000256" key="3">
    <source>
        <dbReference type="ARBA" id="ARBA00022457"/>
    </source>
</evidence>
<evidence type="ECO:0000259" key="17">
    <source>
        <dbReference type="PROSITE" id="PS51462"/>
    </source>
</evidence>
<dbReference type="AlphaFoldDB" id="A0A1U7CK63"/>
<dbReference type="InterPro" id="IPR015797">
    <property type="entry name" value="NUDIX_hydrolase-like_dom_sf"/>
</dbReference>
<evidence type="ECO:0000256" key="14">
    <source>
        <dbReference type="ARBA" id="ARBA00041592"/>
    </source>
</evidence>
<evidence type="ECO:0000256" key="5">
    <source>
        <dbReference type="ARBA" id="ARBA00022723"/>
    </source>
</evidence>
<dbReference type="InterPro" id="IPR020476">
    <property type="entry name" value="Nudix_hydrolase"/>
</dbReference>
<dbReference type="GO" id="GO:0006260">
    <property type="term" value="P:DNA replication"/>
    <property type="evidence" value="ECO:0007669"/>
    <property type="project" value="UniProtKB-KW"/>
</dbReference>
<evidence type="ECO:0000256" key="2">
    <source>
        <dbReference type="ARBA" id="ARBA00005582"/>
    </source>
</evidence>
<keyword evidence="3" id="KW-0515">Mutator protein</keyword>
<comment type="cofactor">
    <cofactor evidence="1">
        <name>Mg(2+)</name>
        <dbReference type="ChEBI" id="CHEBI:18420"/>
    </cofactor>
</comment>
<dbReference type="GO" id="GO:0046872">
    <property type="term" value="F:metal ion binding"/>
    <property type="evidence" value="ECO:0007669"/>
    <property type="project" value="UniProtKB-KW"/>
</dbReference>
<dbReference type="GO" id="GO:0044715">
    <property type="term" value="F:8-oxo-dGDP phosphatase activity"/>
    <property type="evidence" value="ECO:0007669"/>
    <property type="project" value="TreeGrafter"/>
</dbReference>
<dbReference type="GO" id="GO:0006281">
    <property type="term" value="P:DNA repair"/>
    <property type="evidence" value="ECO:0007669"/>
    <property type="project" value="UniProtKB-KW"/>
</dbReference>
<sequence>MPEPESSEHGLTLVGIGIIQRADQFLIRVRPEGTVYAGYWEFPGGKCEPGETPEQTTARECLEETGLEVAVRKPRRVIEHVYPHGRVKLFFFDCTPIDLVVEPAAEHGCRWVKAEELRLYRFPEANEVIIEQLVAETDDSSDRDEFD</sequence>
<organism evidence="18 19">
    <name type="scientific">Paludisphaera borealis</name>
    <dbReference type="NCBI Taxonomy" id="1387353"/>
    <lineage>
        <taxon>Bacteria</taxon>
        <taxon>Pseudomonadati</taxon>
        <taxon>Planctomycetota</taxon>
        <taxon>Planctomycetia</taxon>
        <taxon>Isosphaerales</taxon>
        <taxon>Isosphaeraceae</taxon>
        <taxon>Paludisphaera</taxon>
    </lineage>
</organism>
<dbReference type="SUPFAM" id="SSF55811">
    <property type="entry name" value="Nudix"/>
    <property type="match status" value="1"/>
</dbReference>
<evidence type="ECO:0000256" key="13">
    <source>
        <dbReference type="ARBA" id="ARBA00040794"/>
    </source>
</evidence>
<dbReference type="InterPro" id="IPR000086">
    <property type="entry name" value="NUDIX_hydrolase_dom"/>
</dbReference>
<evidence type="ECO:0000256" key="9">
    <source>
        <dbReference type="ARBA" id="ARBA00023204"/>
    </source>
</evidence>
<evidence type="ECO:0000256" key="1">
    <source>
        <dbReference type="ARBA" id="ARBA00001946"/>
    </source>
</evidence>
<dbReference type="Proteomes" id="UP000186309">
    <property type="component" value="Chromosome"/>
</dbReference>
<dbReference type="OrthoDB" id="9810648at2"/>
<accession>A0A1U7CK63</accession>
<comment type="catalytic activity">
    <reaction evidence="10">
        <text>8-oxo-dGTP + H2O = 8-oxo-dGMP + diphosphate + H(+)</text>
        <dbReference type="Rhea" id="RHEA:31575"/>
        <dbReference type="ChEBI" id="CHEBI:15377"/>
        <dbReference type="ChEBI" id="CHEBI:15378"/>
        <dbReference type="ChEBI" id="CHEBI:33019"/>
        <dbReference type="ChEBI" id="CHEBI:63224"/>
        <dbReference type="ChEBI" id="CHEBI:77896"/>
        <dbReference type="EC" id="3.6.1.55"/>
    </reaction>
</comment>
<dbReference type="InterPro" id="IPR047127">
    <property type="entry name" value="MutT-like"/>
</dbReference>
<dbReference type="GO" id="GO:0008413">
    <property type="term" value="F:8-oxo-7,8-dihydroguanosine triphosphate pyrophosphatase activity"/>
    <property type="evidence" value="ECO:0007669"/>
    <property type="project" value="TreeGrafter"/>
</dbReference>
<evidence type="ECO:0000256" key="10">
    <source>
        <dbReference type="ARBA" id="ARBA00035861"/>
    </source>
</evidence>
<evidence type="ECO:0000256" key="15">
    <source>
        <dbReference type="ARBA" id="ARBA00041979"/>
    </source>
</evidence>
<keyword evidence="6" id="KW-0227">DNA damage</keyword>
<dbReference type="PRINTS" id="PR00502">
    <property type="entry name" value="NUDIXFAMILY"/>
</dbReference>
<dbReference type="GO" id="GO:0044716">
    <property type="term" value="F:8-oxo-GDP phosphatase activity"/>
    <property type="evidence" value="ECO:0007669"/>
    <property type="project" value="TreeGrafter"/>
</dbReference>
<dbReference type="PANTHER" id="PTHR47707">
    <property type="entry name" value="8-OXO-DGTP DIPHOSPHATASE"/>
    <property type="match status" value="1"/>
</dbReference>
<keyword evidence="19" id="KW-1185">Reference proteome</keyword>
<evidence type="ECO:0000313" key="18">
    <source>
        <dbReference type="EMBL" id="APW59319.1"/>
    </source>
</evidence>
<name>A0A1U7CK63_9BACT</name>
<reference evidence="19" key="1">
    <citation type="submission" date="2016-12" db="EMBL/GenBank/DDBJ databases">
        <title>Comparative genomics of four Isosphaeraceae planctomycetes: a common pool of plasmids and glycoside hydrolase genes.</title>
        <authorList>
            <person name="Ivanova A."/>
        </authorList>
    </citation>
    <scope>NUCLEOTIDE SEQUENCE [LARGE SCALE GENOMIC DNA]</scope>
    <source>
        <strain evidence="19">PX4</strain>
    </source>
</reference>
<dbReference type="STRING" id="1387353.BSF38_00738"/>
<dbReference type="Gene3D" id="3.90.79.10">
    <property type="entry name" value="Nucleoside Triphosphate Pyrophosphohydrolase"/>
    <property type="match status" value="1"/>
</dbReference>
<keyword evidence="9" id="KW-0234">DNA repair</keyword>
<evidence type="ECO:0000256" key="6">
    <source>
        <dbReference type="ARBA" id="ARBA00022763"/>
    </source>
</evidence>
<evidence type="ECO:0000256" key="16">
    <source>
        <dbReference type="ARBA" id="ARBA00042798"/>
    </source>
</evidence>
<evidence type="ECO:0000313" key="19">
    <source>
        <dbReference type="Proteomes" id="UP000186309"/>
    </source>
</evidence>
<evidence type="ECO:0000256" key="8">
    <source>
        <dbReference type="ARBA" id="ARBA00022842"/>
    </source>
</evidence>
<keyword evidence="8" id="KW-0460">Magnesium</keyword>
<evidence type="ECO:0000256" key="11">
    <source>
        <dbReference type="ARBA" id="ARBA00036904"/>
    </source>
</evidence>
<keyword evidence="4" id="KW-0235">DNA replication</keyword>
<dbReference type="PANTHER" id="PTHR47707:SF1">
    <property type="entry name" value="NUDIX HYDROLASE FAMILY PROTEIN"/>
    <property type="match status" value="1"/>
</dbReference>
<gene>
    <name evidence="18" type="primary">mutT</name>
    <name evidence="18" type="ORF">BSF38_00738</name>
</gene>
<evidence type="ECO:0000256" key="4">
    <source>
        <dbReference type="ARBA" id="ARBA00022705"/>
    </source>
</evidence>
<dbReference type="Pfam" id="PF14815">
    <property type="entry name" value="NUDIX_4"/>
    <property type="match status" value="1"/>
</dbReference>
<dbReference type="GO" id="GO:0035539">
    <property type="term" value="F:8-oxo-7,8-dihydrodeoxyguanosine triphosphate pyrophosphatase activity"/>
    <property type="evidence" value="ECO:0007669"/>
    <property type="project" value="UniProtKB-EC"/>
</dbReference>
<protein>
    <recommendedName>
        <fullName evidence="13">8-oxo-dGTP diphosphatase</fullName>
        <ecNumber evidence="12">3.6.1.55</ecNumber>
    </recommendedName>
    <alternativeName>
        <fullName evidence="16">7,8-dihydro-8-oxoguanine-triphosphatase</fullName>
    </alternativeName>
    <alternativeName>
        <fullName evidence="15">Mutator protein MutT</fullName>
    </alternativeName>
    <alternativeName>
        <fullName evidence="14">dGTP pyrophosphohydrolase</fullName>
    </alternativeName>
</protein>
<keyword evidence="5" id="KW-0479">Metal-binding</keyword>
<evidence type="ECO:0000256" key="7">
    <source>
        <dbReference type="ARBA" id="ARBA00022801"/>
    </source>
</evidence>
<comment type="catalytic activity">
    <reaction evidence="11">
        <text>8-oxo-GTP + H2O = 8-oxo-GMP + diphosphate + H(+)</text>
        <dbReference type="Rhea" id="RHEA:67616"/>
        <dbReference type="ChEBI" id="CHEBI:15377"/>
        <dbReference type="ChEBI" id="CHEBI:15378"/>
        <dbReference type="ChEBI" id="CHEBI:33019"/>
        <dbReference type="ChEBI" id="CHEBI:143553"/>
        <dbReference type="ChEBI" id="CHEBI:145694"/>
    </reaction>
</comment>